<evidence type="ECO:0000313" key="2">
    <source>
        <dbReference type="Proteomes" id="UP000199400"/>
    </source>
</evidence>
<protein>
    <recommendedName>
        <fullName evidence="3">OmpA family protein</fullName>
    </recommendedName>
</protein>
<gene>
    <name evidence="1" type="ORF">SAMN02745121_05142</name>
</gene>
<accession>A0A1I2CH10</accession>
<reference evidence="2" key="1">
    <citation type="submission" date="2016-10" db="EMBL/GenBank/DDBJ databases">
        <authorList>
            <person name="Varghese N."/>
            <person name="Submissions S."/>
        </authorList>
    </citation>
    <scope>NUCLEOTIDE SEQUENCE [LARGE SCALE GENOMIC DNA]</scope>
    <source>
        <strain evidence="2">ATCC 25963</strain>
    </source>
</reference>
<organism evidence="1 2">
    <name type="scientific">Nannocystis exedens</name>
    <dbReference type="NCBI Taxonomy" id="54"/>
    <lineage>
        <taxon>Bacteria</taxon>
        <taxon>Pseudomonadati</taxon>
        <taxon>Myxococcota</taxon>
        <taxon>Polyangia</taxon>
        <taxon>Nannocystales</taxon>
        <taxon>Nannocystaceae</taxon>
        <taxon>Nannocystis</taxon>
    </lineage>
</organism>
<dbReference type="OrthoDB" id="5501325at2"/>
<evidence type="ECO:0000313" key="1">
    <source>
        <dbReference type="EMBL" id="SFE67669.1"/>
    </source>
</evidence>
<name>A0A1I2CH10_9BACT</name>
<proteinExistence type="predicted"/>
<dbReference type="SUPFAM" id="SSF103088">
    <property type="entry name" value="OmpA-like"/>
    <property type="match status" value="1"/>
</dbReference>
<dbReference type="RefSeq" id="WP_096326627.1">
    <property type="nucleotide sequence ID" value="NZ_FOMX01000017.1"/>
</dbReference>
<evidence type="ECO:0008006" key="3">
    <source>
        <dbReference type="Google" id="ProtNLM"/>
    </source>
</evidence>
<keyword evidence="2" id="KW-1185">Reference proteome</keyword>
<dbReference type="Proteomes" id="UP000199400">
    <property type="component" value="Unassembled WGS sequence"/>
</dbReference>
<sequence>MNIAVRAVIGLVAAGLPLAMTTVWVANAKERLADIEQGAAEKTTAVATAAAANEEYCTPQLKQVLRRVLLSCGLAADNQARGCQPVDAKSVATMAGEDFNALFLPLADRVSIIQFDQDDAELDAEDIKLLDQTFADQRGASWFLAVARSSPEGKVEHNRKLSQARADGVMAHLRERFADPDLDKEVGLLWLGEEYAQLDQSFCDWRRSGAKDECDPEHINRSAFVAWIDCRL</sequence>
<dbReference type="EMBL" id="FOMX01000017">
    <property type="protein sequence ID" value="SFE67669.1"/>
    <property type="molecule type" value="Genomic_DNA"/>
</dbReference>
<dbReference type="InterPro" id="IPR036737">
    <property type="entry name" value="OmpA-like_sf"/>
</dbReference>
<dbReference type="STRING" id="54.SAMN02745121_05142"/>
<dbReference type="AlphaFoldDB" id="A0A1I2CH10"/>